<protein>
    <recommendedName>
        <fullName evidence="2">non-specific protein-tyrosine kinase</fullName>
        <ecNumber evidence="2">2.7.10.2</ecNumber>
    </recommendedName>
</protein>
<keyword evidence="6" id="KW-0067">ATP-binding</keyword>
<dbReference type="GO" id="GO:0004715">
    <property type="term" value="F:non-membrane spanning protein tyrosine kinase activity"/>
    <property type="evidence" value="ECO:0007669"/>
    <property type="project" value="UniProtKB-EC"/>
</dbReference>
<evidence type="ECO:0000256" key="5">
    <source>
        <dbReference type="ARBA" id="ARBA00022777"/>
    </source>
</evidence>
<proteinExistence type="inferred from homology"/>
<dbReference type="RefSeq" id="WP_117895268.1">
    <property type="nucleotide sequence ID" value="NZ_CABJCV010000013.1"/>
</dbReference>
<dbReference type="EMBL" id="QRUP01000013">
    <property type="protein sequence ID" value="RGR73074.1"/>
    <property type="molecule type" value="Genomic_DNA"/>
</dbReference>
<dbReference type="GO" id="GO:0005886">
    <property type="term" value="C:plasma membrane"/>
    <property type="evidence" value="ECO:0007669"/>
    <property type="project" value="TreeGrafter"/>
</dbReference>
<evidence type="ECO:0000256" key="4">
    <source>
        <dbReference type="ARBA" id="ARBA00022741"/>
    </source>
</evidence>
<keyword evidence="7" id="KW-0829">Tyrosine-protein kinase</keyword>
<dbReference type="PANTHER" id="PTHR32309:SF13">
    <property type="entry name" value="FERRIC ENTEROBACTIN TRANSPORT PROTEIN FEPE"/>
    <property type="match status" value="1"/>
</dbReference>
<dbReference type="NCBIfam" id="TIGR01007">
    <property type="entry name" value="eps_fam"/>
    <property type="match status" value="1"/>
</dbReference>
<dbReference type="Pfam" id="PF13614">
    <property type="entry name" value="AAA_31"/>
    <property type="match status" value="1"/>
</dbReference>
<comment type="catalytic activity">
    <reaction evidence="8">
        <text>L-tyrosyl-[protein] + ATP = O-phospho-L-tyrosyl-[protein] + ADP + H(+)</text>
        <dbReference type="Rhea" id="RHEA:10596"/>
        <dbReference type="Rhea" id="RHEA-COMP:10136"/>
        <dbReference type="Rhea" id="RHEA-COMP:20101"/>
        <dbReference type="ChEBI" id="CHEBI:15378"/>
        <dbReference type="ChEBI" id="CHEBI:30616"/>
        <dbReference type="ChEBI" id="CHEBI:46858"/>
        <dbReference type="ChEBI" id="CHEBI:61978"/>
        <dbReference type="ChEBI" id="CHEBI:456216"/>
        <dbReference type="EC" id="2.7.10.2"/>
    </reaction>
</comment>
<keyword evidence="5" id="KW-0418">Kinase</keyword>
<dbReference type="InterPro" id="IPR025669">
    <property type="entry name" value="AAA_dom"/>
</dbReference>
<keyword evidence="4" id="KW-0547">Nucleotide-binding</keyword>
<dbReference type="SUPFAM" id="SSF52540">
    <property type="entry name" value="P-loop containing nucleoside triphosphate hydrolases"/>
    <property type="match status" value="1"/>
</dbReference>
<comment type="similarity">
    <text evidence="1">Belongs to the CpsD/CapB family.</text>
</comment>
<dbReference type="GO" id="GO:0005524">
    <property type="term" value="F:ATP binding"/>
    <property type="evidence" value="ECO:0007669"/>
    <property type="project" value="UniProtKB-KW"/>
</dbReference>
<evidence type="ECO:0000256" key="7">
    <source>
        <dbReference type="ARBA" id="ARBA00023137"/>
    </source>
</evidence>
<keyword evidence="3" id="KW-0808">Transferase</keyword>
<evidence type="ECO:0000256" key="8">
    <source>
        <dbReference type="ARBA" id="ARBA00051245"/>
    </source>
</evidence>
<dbReference type="PANTHER" id="PTHR32309">
    <property type="entry name" value="TYROSINE-PROTEIN KINASE"/>
    <property type="match status" value="1"/>
</dbReference>
<evidence type="ECO:0000313" key="12">
    <source>
        <dbReference type="Proteomes" id="UP000284178"/>
    </source>
</evidence>
<dbReference type="InterPro" id="IPR005702">
    <property type="entry name" value="Wzc-like_C"/>
</dbReference>
<evidence type="ECO:0000256" key="1">
    <source>
        <dbReference type="ARBA" id="ARBA00007316"/>
    </source>
</evidence>
<evidence type="ECO:0000256" key="9">
    <source>
        <dbReference type="SAM" id="MobiDB-lite"/>
    </source>
</evidence>
<dbReference type="InterPro" id="IPR050445">
    <property type="entry name" value="Bact_polysacc_biosynth/exp"/>
</dbReference>
<gene>
    <name evidence="11" type="ORF">DWY25_10955</name>
</gene>
<evidence type="ECO:0000256" key="3">
    <source>
        <dbReference type="ARBA" id="ARBA00022679"/>
    </source>
</evidence>
<dbReference type="EC" id="2.7.10.2" evidence="2"/>
<organism evidence="11 12">
    <name type="scientific">Holdemania filiformis</name>
    <dbReference type="NCBI Taxonomy" id="61171"/>
    <lineage>
        <taxon>Bacteria</taxon>
        <taxon>Bacillati</taxon>
        <taxon>Bacillota</taxon>
        <taxon>Erysipelotrichia</taxon>
        <taxon>Erysipelotrichales</taxon>
        <taxon>Erysipelotrichaceae</taxon>
        <taxon>Holdemania</taxon>
    </lineage>
</organism>
<evidence type="ECO:0000256" key="6">
    <source>
        <dbReference type="ARBA" id="ARBA00022840"/>
    </source>
</evidence>
<name>A0A412FY44_9FIRM</name>
<keyword evidence="12" id="KW-1185">Reference proteome</keyword>
<feature type="domain" description="AAA" evidence="10">
    <location>
        <begin position="38"/>
        <end position="167"/>
    </location>
</feature>
<evidence type="ECO:0000259" key="10">
    <source>
        <dbReference type="Pfam" id="PF13614"/>
    </source>
</evidence>
<evidence type="ECO:0000256" key="2">
    <source>
        <dbReference type="ARBA" id="ARBA00011903"/>
    </source>
</evidence>
<sequence>MLRVGDELITLIDPDAPASEAYRTLRTNILMRNFDRDMKVINIISTTAQEGKSTCVLNLAMVYAQLQKKVLVIDLDLRMPTIHKKLKLKNKKGISDIISHQAEFEEVVLQPYENVDVITAGTKIPFASEFIQSNALKEFIEERKKEYDLILLDCPPVGLVTDGIVAASYCDGTILVCASNRNDRKELLRVKDQLEQTQVNVIGIVMTMMPVQRKYYNSYGYRYSDTQKKTTQKKKKNSIISSITKKSDKKK</sequence>
<dbReference type="CDD" id="cd05387">
    <property type="entry name" value="BY-kinase"/>
    <property type="match status" value="1"/>
</dbReference>
<dbReference type="InterPro" id="IPR027417">
    <property type="entry name" value="P-loop_NTPase"/>
</dbReference>
<dbReference type="Gene3D" id="3.40.50.300">
    <property type="entry name" value="P-loop containing nucleotide triphosphate hydrolases"/>
    <property type="match status" value="1"/>
</dbReference>
<dbReference type="Proteomes" id="UP000284178">
    <property type="component" value="Unassembled WGS sequence"/>
</dbReference>
<feature type="region of interest" description="Disordered" evidence="9">
    <location>
        <begin position="227"/>
        <end position="251"/>
    </location>
</feature>
<dbReference type="GeneID" id="83015915"/>
<reference evidence="11 12" key="1">
    <citation type="submission" date="2018-08" db="EMBL/GenBank/DDBJ databases">
        <title>A genome reference for cultivated species of the human gut microbiota.</title>
        <authorList>
            <person name="Zou Y."/>
            <person name="Xue W."/>
            <person name="Luo G."/>
        </authorList>
    </citation>
    <scope>NUCLEOTIDE SEQUENCE [LARGE SCALE GENOMIC DNA]</scope>
    <source>
        <strain evidence="11 12">AF24-29</strain>
    </source>
</reference>
<evidence type="ECO:0000313" key="11">
    <source>
        <dbReference type="EMBL" id="RGR73074.1"/>
    </source>
</evidence>
<dbReference type="AlphaFoldDB" id="A0A412FY44"/>
<comment type="caution">
    <text evidence="11">The sequence shown here is derived from an EMBL/GenBank/DDBJ whole genome shotgun (WGS) entry which is preliminary data.</text>
</comment>
<accession>A0A412FY44</accession>